<name>A0AAV1C5X1_OLDCO</name>
<dbReference type="Pfam" id="PF00067">
    <property type="entry name" value="p450"/>
    <property type="match status" value="1"/>
</dbReference>
<dbReference type="PANTHER" id="PTHR24282:SF224">
    <property type="entry name" value="CYTOCHROME P450 734A1"/>
    <property type="match status" value="1"/>
</dbReference>
<evidence type="ECO:0000256" key="7">
    <source>
        <dbReference type="ARBA" id="ARBA00023002"/>
    </source>
</evidence>
<dbReference type="GO" id="GO:0004497">
    <property type="term" value="F:monooxygenase activity"/>
    <property type="evidence" value="ECO:0007669"/>
    <property type="project" value="UniProtKB-KW"/>
</dbReference>
<evidence type="ECO:0000256" key="6">
    <source>
        <dbReference type="ARBA" id="ARBA00022989"/>
    </source>
</evidence>
<keyword evidence="3" id="KW-0349">Heme</keyword>
<protein>
    <submittedName>
        <fullName evidence="12">OLC1v1025691C1</fullName>
    </submittedName>
</protein>
<comment type="similarity">
    <text evidence="2">Belongs to the cytochrome P450 family.</text>
</comment>
<dbReference type="GO" id="GO:0010268">
    <property type="term" value="P:brassinosteroid homeostasis"/>
    <property type="evidence" value="ECO:0007669"/>
    <property type="project" value="TreeGrafter"/>
</dbReference>
<reference evidence="12" key="1">
    <citation type="submission" date="2023-03" db="EMBL/GenBank/DDBJ databases">
        <authorList>
            <person name="Julca I."/>
        </authorList>
    </citation>
    <scope>NUCLEOTIDE SEQUENCE</scope>
</reference>
<dbReference type="AlphaFoldDB" id="A0AAV1C5X1"/>
<dbReference type="GO" id="GO:0016020">
    <property type="term" value="C:membrane"/>
    <property type="evidence" value="ECO:0007669"/>
    <property type="project" value="UniProtKB-SubCell"/>
</dbReference>
<evidence type="ECO:0000256" key="2">
    <source>
        <dbReference type="ARBA" id="ARBA00010617"/>
    </source>
</evidence>
<dbReference type="GO" id="GO:0005506">
    <property type="term" value="F:iron ion binding"/>
    <property type="evidence" value="ECO:0007669"/>
    <property type="project" value="InterPro"/>
</dbReference>
<dbReference type="SUPFAM" id="SSF48264">
    <property type="entry name" value="Cytochrome P450"/>
    <property type="match status" value="1"/>
</dbReference>
<keyword evidence="4 11" id="KW-0812">Transmembrane</keyword>
<keyword evidence="13" id="KW-1185">Reference proteome</keyword>
<dbReference type="InterPro" id="IPR050665">
    <property type="entry name" value="Cytochrome_P450_Monooxygen"/>
</dbReference>
<keyword evidence="8" id="KW-0408">Iron</keyword>
<organism evidence="12 13">
    <name type="scientific">Oldenlandia corymbosa var. corymbosa</name>
    <dbReference type="NCBI Taxonomy" id="529605"/>
    <lineage>
        <taxon>Eukaryota</taxon>
        <taxon>Viridiplantae</taxon>
        <taxon>Streptophyta</taxon>
        <taxon>Embryophyta</taxon>
        <taxon>Tracheophyta</taxon>
        <taxon>Spermatophyta</taxon>
        <taxon>Magnoliopsida</taxon>
        <taxon>eudicotyledons</taxon>
        <taxon>Gunneridae</taxon>
        <taxon>Pentapetalae</taxon>
        <taxon>asterids</taxon>
        <taxon>lamiids</taxon>
        <taxon>Gentianales</taxon>
        <taxon>Rubiaceae</taxon>
        <taxon>Rubioideae</taxon>
        <taxon>Spermacoceae</taxon>
        <taxon>Hedyotis-Oldenlandia complex</taxon>
        <taxon>Oldenlandia</taxon>
    </lineage>
</organism>
<evidence type="ECO:0000256" key="1">
    <source>
        <dbReference type="ARBA" id="ARBA00004370"/>
    </source>
</evidence>
<dbReference type="GO" id="GO:0016705">
    <property type="term" value="F:oxidoreductase activity, acting on paired donors, with incorporation or reduction of molecular oxygen"/>
    <property type="evidence" value="ECO:0007669"/>
    <property type="project" value="InterPro"/>
</dbReference>
<evidence type="ECO:0000256" key="8">
    <source>
        <dbReference type="ARBA" id="ARBA00023004"/>
    </source>
</evidence>
<evidence type="ECO:0000313" key="13">
    <source>
        <dbReference type="Proteomes" id="UP001161247"/>
    </source>
</evidence>
<dbReference type="InterPro" id="IPR036396">
    <property type="entry name" value="Cyt_P450_sf"/>
</dbReference>
<evidence type="ECO:0000313" key="12">
    <source>
        <dbReference type="EMBL" id="CAI9090830.1"/>
    </source>
</evidence>
<evidence type="ECO:0000256" key="10">
    <source>
        <dbReference type="ARBA" id="ARBA00023136"/>
    </source>
</evidence>
<dbReference type="GO" id="GO:0020037">
    <property type="term" value="F:heme binding"/>
    <property type="evidence" value="ECO:0007669"/>
    <property type="project" value="InterPro"/>
</dbReference>
<evidence type="ECO:0000256" key="9">
    <source>
        <dbReference type="ARBA" id="ARBA00023033"/>
    </source>
</evidence>
<sequence>MEVEKVFDLLKLLFVSMVLIVFALKGLILLWWRPRKIEQHFSKQGIRGPPYRFLLGNAKELVSLTLKASSQPMSSSDHNILPRALSFYHHWKKIYGATLLVWFGPNVVRLTVADPDLIREILTSKAEFYEKSEAHPLIRQVEGDGLLSLKGEKWAHHRKIITPTFHMGNLKVRKTTFRQKNIY</sequence>
<keyword evidence="5" id="KW-0479">Metal-binding</keyword>
<dbReference type="Gene3D" id="1.10.630.10">
    <property type="entry name" value="Cytochrome P450"/>
    <property type="match status" value="1"/>
</dbReference>
<dbReference type="InterPro" id="IPR001128">
    <property type="entry name" value="Cyt_P450"/>
</dbReference>
<evidence type="ECO:0000256" key="5">
    <source>
        <dbReference type="ARBA" id="ARBA00022723"/>
    </source>
</evidence>
<keyword evidence="6 11" id="KW-1133">Transmembrane helix</keyword>
<dbReference type="Proteomes" id="UP001161247">
    <property type="component" value="Chromosome 1"/>
</dbReference>
<keyword evidence="7" id="KW-0560">Oxidoreductase</keyword>
<comment type="subcellular location">
    <subcellularLocation>
        <location evidence="1">Membrane</location>
    </subcellularLocation>
</comment>
<dbReference type="GO" id="GO:0016131">
    <property type="term" value="P:brassinosteroid metabolic process"/>
    <property type="evidence" value="ECO:0007669"/>
    <property type="project" value="TreeGrafter"/>
</dbReference>
<feature type="transmembrane region" description="Helical" evidence="11">
    <location>
        <begin position="12"/>
        <end position="32"/>
    </location>
</feature>
<proteinExistence type="inferred from homology"/>
<accession>A0AAV1C5X1</accession>
<evidence type="ECO:0000256" key="3">
    <source>
        <dbReference type="ARBA" id="ARBA00022617"/>
    </source>
</evidence>
<dbReference type="EMBL" id="OX459118">
    <property type="protein sequence ID" value="CAI9090830.1"/>
    <property type="molecule type" value="Genomic_DNA"/>
</dbReference>
<dbReference type="PANTHER" id="PTHR24282">
    <property type="entry name" value="CYTOCHROME P450 FAMILY MEMBER"/>
    <property type="match status" value="1"/>
</dbReference>
<evidence type="ECO:0000256" key="4">
    <source>
        <dbReference type="ARBA" id="ARBA00022692"/>
    </source>
</evidence>
<keyword evidence="9" id="KW-0503">Monooxygenase</keyword>
<keyword evidence="10 11" id="KW-0472">Membrane</keyword>
<gene>
    <name evidence="12" type="ORF">OLC1_LOCUS2895</name>
</gene>
<evidence type="ECO:0000256" key="11">
    <source>
        <dbReference type="SAM" id="Phobius"/>
    </source>
</evidence>